<keyword evidence="2" id="KW-0732">Signal</keyword>
<proteinExistence type="predicted"/>
<evidence type="ECO:0000256" key="1">
    <source>
        <dbReference type="SAM" id="MobiDB-lite"/>
    </source>
</evidence>
<feature type="region of interest" description="Disordered" evidence="1">
    <location>
        <begin position="337"/>
        <end position="379"/>
    </location>
</feature>
<dbReference type="Proteomes" id="UP001430356">
    <property type="component" value="Unassembled WGS sequence"/>
</dbReference>
<dbReference type="EMBL" id="JAECZO010000012">
    <property type="protein sequence ID" value="KAK7201207.1"/>
    <property type="molecule type" value="Genomic_DNA"/>
</dbReference>
<organism evidence="3 4">
    <name type="scientific">Novymonas esmeraldas</name>
    <dbReference type="NCBI Taxonomy" id="1808958"/>
    <lineage>
        <taxon>Eukaryota</taxon>
        <taxon>Discoba</taxon>
        <taxon>Euglenozoa</taxon>
        <taxon>Kinetoplastea</taxon>
        <taxon>Metakinetoplastina</taxon>
        <taxon>Trypanosomatida</taxon>
        <taxon>Trypanosomatidae</taxon>
        <taxon>Novymonas</taxon>
    </lineage>
</organism>
<dbReference type="AlphaFoldDB" id="A0AAW0F858"/>
<gene>
    <name evidence="3" type="ORF">NESM_000182300</name>
</gene>
<comment type="caution">
    <text evidence="3">The sequence shown here is derived from an EMBL/GenBank/DDBJ whole genome shotgun (WGS) entry which is preliminary data.</text>
</comment>
<reference evidence="3 4" key="1">
    <citation type="journal article" date="2021" name="MBio">
        <title>A New Model Trypanosomatid, Novymonas esmeraldas: Genomic Perception of Its 'Candidatus Pandoraea novymonadis' Endosymbiont.</title>
        <authorList>
            <person name="Zakharova A."/>
            <person name="Saura A."/>
            <person name="Butenko A."/>
            <person name="Podesvova L."/>
            <person name="Warmusova S."/>
            <person name="Kostygov A.Y."/>
            <person name="Nenarokova A."/>
            <person name="Lukes J."/>
            <person name="Opperdoes F.R."/>
            <person name="Yurchenko V."/>
        </authorList>
    </citation>
    <scope>NUCLEOTIDE SEQUENCE [LARGE SCALE GENOMIC DNA]</scope>
    <source>
        <strain evidence="3 4">E262AT.01</strain>
    </source>
</reference>
<sequence>MLLFNLSAVVALLCGVAVQELQLPLLAPPASGATAAQAASGPARRTGKSSSTRQRAVCAAWYCCARRRLVAQLVCQREDVLLLNSSHGGGGSHMRHDGVPRGAAAAPTSAALPLLPTTVRAVAEALPCLGCAPSEALPTTGRLLWGTPRWPGGTLHLNNTGHRGGGVAVPSLLRTPSTDDVGRWTRGTAQPFAAAAAAAASVDDFTIEMPRAGVDGGRGVPPPSTEDCIVFRDVVNNGGECLASDASAAAPAVSATSRSVLLPDLVCLRRRQPQPLHASALGPTFVSGTTDGDATPPAAEVVLIAVEALPELHAVRRRGLQLYAAVLLSQLQARQQQQQEEPQQREAPWNGGDDDDGCSCCSSSSSDRDGGPEASAAPLLTSLPPPFAWRCELWTVSPDSEAEVDADVGREVVCAGLYSPYASNKRSSCDGRASARGGSADPVTSLAALGDELAMFAEWWRRCTDMVQTRAAASLCTLDPVPAAPCGDVQSTTCELMHWWCATRAGAGGGVVCPSDAPPLPALPSSATPLFGAIVVPQVLRRTAACERVAVDEAPTAVPALTLCFISPKGAPVHRYDQDALHVLCRAVHSLGAAVWVSDAAQKAALLAWMGGRAHHHVVHAAADAASSTPDAIVSTSPPDNCLDAVAEVAQHCYCIEDYVTERWRQQQQQRAECRAAAGAGNGVVLGLTAASAAGAVLPQPSPEWCGAASRLSYDDVLGRRRLDLATRPWRSQTATSAALDTGVAAAAVSSVPLSFLAYLLTRLATAGAEQVEPLTESILHVGRRLGDH</sequence>
<feature type="compositionally biased region" description="Low complexity" evidence="1">
    <location>
        <begin position="337"/>
        <end position="348"/>
    </location>
</feature>
<evidence type="ECO:0000313" key="3">
    <source>
        <dbReference type="EMBL" id="KAK7201207.1"/>
    </source>
</evidence>
<evidence type="ECO:0000256" key="2">
    <source>
        <dbReference type="SAM" id="SignalP"/>
    </source>
</evidence>
<accession>A0AAW0F858</accession>
<keyword evidence="4" id="KW-1185">Reference proteome</keyword>
<protein>
    <submittedName>
        <fullName evidence="3">Uncharacterized protein</fullName>
    </submittedName>
</protein>
<feature type="chain" id="PRO_5043530431" evidence="2">
    <location>
        <begin position="19"/>
        <end position="789"/>
    </location>
</feature>
<evidence type="ECO:0000313" key="4">
    <source>
        <dbReference type="Proteomes" id="UP001430356"/>
    </source>
</evidence>
<feature type="signal peptide" evidence="2">
    <location>
        <begin position="1"/>
        <end position="18"/>
    </location>
</feature>
<name>A0AAW0F858_9TRYP</name>